<evidence type="ECO:0000313" key="1">
    <source>
        <dbReference type="EMBL" id="KAK3610116.1"/>
    </source>
</evidence>
<reference evidence="1" key="2">
    <citation type="journal article" date="2021" name="Genome Biol. Evol.">
        <title>Developing a high-quality reference genome for a parasitic bivalve with doubly uniparental inheritance (Bivalvia: Unionida).</title>
        <authorList>
            <person name="Smith C.H."/>
        </authorList>
    </citation>
    <scope>NUCLEOTIDE SEQUENCE</scope>
    <source>
        <strain evidence="1">CHS0354</strain>
        <tissue evidence="1">Mantle</tissue>
    </source>
</reference>
<dbReference type="Proteomes" id="UP001195483">
    <property type="component" value="Unassembled WGS sequence"/>
</dbReference>
<sequence length="73" mass="8060">MALIAPNSCCLSCVILQAPRPLDGMPSNYNRHRSAVSHPAFAMANSSVPSPIHDVVDFYNRLRCLEAQNYCKP</sequence>
<accession>A0AAE0TGT3</accession>
<protein>
    <submittedName>
        <fullName evidence="1">Uncharacterized protein</fullName>
    </submittedName>
</protein>
<organism evidence="1 2">
    <name type="scientific">Potamilus streckersoni</name>
    <dbReference type="NCBI Taxonomy" id="2493646"/>
    <lineage>
        <taxon>Eukaryota</taxon>
        <taxon>Metazoa</taxon>
        <taxon>Spiralia</taxon>
        <taxon>Lophotrochozoa</taxon>
        <taxon>Mollusca</taxon>
        <taxon>Bivalvia</taxon>
        <taxon>Autobranchia</taxon>
        <taxon>Heteroconchia</taxon>
        <taxon>Palaeoheterodonta</taxon>
        <taxon>Unionida</taxon>
        <taxon>Unionoidea</taxon>
        <taxon>Unionidae</taxon>
        <taxon>Ambleminae</taxon>
        <taxon>Lampsilini</taxon>
        <taxon>Potamilus</taxon>
    </lineage>
</organism>
<reference evidence="1" key="1">
    <citation type="journal article" date="2021" name="Genome Biol. Evol.">
        <title>A High-Quality Reference Genome for a Parasitic Bivalve with Doubly Uniparental Inheritance (Bivalvia: Unionida).</title>
        <authorList>
            <person name="Smith C.H."/>
        </authorList>
    </citation>
    <scope>NUCLEOTIDE SEQUENCE</scope>
    <source>
        <strain evidence="1">CHS0354</strain>
    </source>
</reference>
<gene>
    <name evidence="1" type="ORF">CHS0354_039896</name>
</gene>
<evidence type="ECO:0000313" key="2">
    <source>
        <dbReference type="Proteomes" id="UP001195483"/>
    </source>
</evidence>
<dbReference type="EMBL" id="JAEAOA010002325">
    <property type="protein sequence ID" value="KAK3610116.1"/>
    <property type="molecule type" value="Genomic_DNA"/>
</dbReference>
<comment type="caution">
    <text evidence="1">The sequence shown here is derived from an EMBL/GenBank/DDBJ whole genome shotgun (WGS) entry which is preliminary data.</text>
</comment>
<name>A0AAE0TGT3_9BIVA</name>
<reference evidence="1" key="3">
    <citation type="submission" date="2023-05" db="EMBL/GenBank/DDBJ databases">
        <authorList>
            <person name="Smith C.H."/>
        </authorList>
    </citation>
    <scope>NUCLEOTIDE SEQUENCE</scope>
    <source>
        <strain evidence="1">CHS0354</strain>
        <tissue evidence="1">Mantle</tissue>
    </source>
</reference>
<proteinExistence type="predicted"/>
<keyword evidence="2" id="KW-1185">Reference proteome</keyword>
<dbReference type="AlphaFoldDB" id="A0AAE0TGT3"/>